<organism evidence="2 3">
    <name type="scientific">Australozyma saopauloensis</name>
    <dbReference type="NCBI Taxonomy" id="291208"/>
    <lineage>
        <taxon>Eukaryota</taxon>
        <taxon>Fungi</taxon>
        <taxon>Dikarya</taxon>
        <taxon>Ascomycota</taxon>
        <taxon>Saccharomycotina</taxon>
        <taxon>Pichiomycetes</taxon>
        <taxon>Metschnikowiaceae</taxon>
        <taxon>Australozyma</taxon>
    </lineage>
</organism>
<dbReference type="InterPro" id="IPR053002">
    <property type="entry name" value="Metalloproteinase_M10B"/>
</dbReference>
<feature type="domain" description="Jacalin-type lectin" evidence="1">
    <location>
        <begin position="546"/>
        <end position="712"/>
    </location>
</feature>
<evidence type="ECO:0000259" key="1">
    <source>
        <dbReference type="PROSITE" id="PS51752"/>
    </source>
</evidence>
<accession>A0AAX4H5R4</accession>
<dbReference type="InterPro" id="IPR036404">
    <property type="entry name" value="Jacalin-like_lectin_dom_sf"/>
</dbReference>
<protein>
    <recommendedName>
        <fullName evidence="1">Jacalin-type lectin domain-containing protein</fullName>
    </recommendedName>
</protein>
<dbReference type="InterPro" id="IPR021917">
    <property type="entry name" value="Unchr_Zn-peptidase-like"/>
</dbReference>
<evidence type="ECO:0000313" key="3">
    <source>
        <dbReference type="Proteomes" id="UP001338582"/>
    </source>
</evidence>
<dbReference type="AlphaFoldDB" id="A0AAX4H5R4"/>
<dbReference type="GeneID" id="88172140"/>
<dbReference type="GO" id="GO:0005737">
    <property type="term" value="C:cytoplasm"/>
    <property type="evidence" value="ECO:0007669"/>
    <property type="project" value="TreeGrafter"/>
</dbReference>
<dbReference type="PROSITE" id="PS51752">
    <property type="entry name" value="JACALIN_LECTIN"/>
    <property type="match status" value="1"/>
</dbReference>
<dbReference type="SUPFAM" id="SSF51101">
    <property type="entry name" value="Mannose-binding lectins"/>
    <property type="match status" value="1"/>
</dbReference>
<dbReference type="PANTHER" id="PTHR21054:SF2">
    <property type="entry name" value="MIP04191P"/>
    <property type="match status" value="1"/>
</dbReference>
<proteinExistence type="predicted"/>
<dbReference type="RefSeq" id="XP_062876211.1">
    <property type="nucleotide sequence ID" value="XM_063020141.1"/>
</dbReference>
<gene>
    <name evidence="2" type="ORF">PUMCH_001072</name>
</gene>
<dbReference type="Gene3D" id="2.100.10.30">
    <property type="entry name" value="Jacalin-like lectin domain"/>
    <property type="match status" value="1"/>
</dbReference>
<dbReference type="Pfam" id="PF01419">
    <property type="entry name" value="Jacalin"/>
    <property type="match status" value="1"/>
</dbReference>
<sequence length="712" mass="79941">MVEFNYNNEVVSSPTVIVSGRTHVLKGIIQFVNNGNKVYPPLVFEVNNGQFKAILHVSPGEPNNYDVNVYDSGSIDWQGFARDLRNVADRGSLTLHYNELPENKPIHFCVILGRDSDGRYDMPKYKLQRGEVANLDTAIQRLKVAGRLMQAFTQDEFHRLGLSNRTFPFVEESTHSQRVFGYDLDSTVPHNEVKIHVIRSPKTVEELRNPDYAQQNPDAKDNGFLFSHAIDLVYNSDMIKPYRERNTPIQCAVMYLDSTWNGRYITTHAALGGGTGEVKMAVFGSHGLHSYPLNFLQVGPGFVDDTRLSKDEVANDCDQCSTSWECFNICLGAQMHEIGHLLGSPHQTDGVMLRDYIWWNRLFMTREAYCDRDKSTEQIIGSNGEFAQTCHWNIRDIIRYFYHDSFTIPVDKNDPGFGKIRDTYMNPTDLGPTPSIFILEPGVVSVRSQSGIFMVELVGDDLARYHIAYYPKSYGGTGLQHELYFNFDELNHHFHKSWDQASDNFSVRIMSCAGDLYIDNFKNSCYPSQDSVIRSDFGLGHGVIDGYKGQLLGSPNGDMSFIGVDFSRVYKVRIHHGDALDGITFFMSEGTGSLQPPVPKRNYLHKLVGGSKEQKVMSNVASGEVTVGQRSGHSTDFDLQSGERISKLHFRSGQWIDAVQVETDRGRTSPMCGNANGGLLATLAAPTPLHQIIGFYAYVGQWLDGIGVIYTS</sequence>
<dbReference type="PANTHER" id="PTHR21054">
    <property type="entry name" value="ZINC METALLOPROTEINASE-RELATED"/>
    <property type="match status" value="1"/>
</dbReference>
<dbReference type="InterPro" id="IPR001229">
    <property type="entry name" value="Jacalin-like_lectin_dom"/>
</dbReference>
<dbReference type="Proteomes" id="UP001338582">
    <property type="component" value="Chromosome 1"/>
</dbReference>
<dbReference type="EMBL" id="CP138894">
    <property type="protein sequence ID" value="WPK23825.1"/>
    <property type="molecule type" value="Genomic_DNA"/>
</dbReference>
<dbReference type="KEGG" id="asau:88172140"/>
<keyword evidence="3" id="KW-1185">Reference proteome</keyword>
<reference evidence="2 3" key="1">
    <citation type="submission" date="2023-10" db="EMBL/GenBank/DDBJ databases">
        <title>Draft Genome Sequence of Candida saopaulonensis from a very Premature Infant with Sepsis.</title>
        <authorList>
            <person name="Ning Y."/>
            <person name="Dai R."/>
            <person name="Xiao M."/>
            <person name="Xu Y."/>
            <person name="Yan Q."/>
            <person name="Zhang L."/>
        </authorList>
    </citation>
    <scope>NUCLEOTIDE SEQUENCE [LARGE SCALE GENOMIC DNA]</scope>
    <source>
        <strain evidence="2 3">19XY460</strain>
    </source>
</reference>
<dbReference type="Pfam" id="PF12044">
    <property type="entry name" value="Metallopep"/>
    <property type="match status" value="1"/>
</dbReference>
<name>A0AAX4H5R4_9ASCO</name>
<evidence type="ECO:0000313" key="2">
    <source>
        <dbReference type="EMBL" id="WPK23825.1"/>
    </source>
</evidence>